<name>A0A161WR05_9NOCA</name>
<reference evidence="1 2" key="1">
    <citation type="submission" date="2016-04" db="EMBL/GenBank/DDBJ databases">
        <authorList>
            <person name="Evans L.H."/>
            <person name="Alamgir A."/>
            <person name="Owens N."/>
            <person name="Weber N.D."/>
            <person name="Virtaneva K."/>
            <person name="Barbian K."/>
            <person name="Babar A."/>
            <person name="Rosenke K."/>
        </authorList>
    </citation>
    <scope>NUCLEOTIDE SEQUENCE [LARGE SCALE GENOMIC DNA]</scope>
    <source>
        <strain evidence="1 2">IFM 0406</strain>
    </source>
</reference>
<protein>
    <submittedName>
        <fullName evidence="1">Uncharacterized protein</fullName>
    </submittedName>
</protein>
<evidence type="ECO:0000313" key="1">
    <source>
        <dbReference type="EMBL" id="KZM75765.1"/>
    </source>
</evidence>
<dbReference type="AlphaFoldDB" id="A0A161WR05"/>
<sequence length="88" mass="9858">MTPALVLILWPASLFFTAVLSFRFGAYWKSAGSQGRHRAGITSSCGDFEDEGLVEGRSSSVHMPMKPIRWWSDEDDTDVLPRIDDEIP</sequence>
<evidence type="ECO:0000313" key="2">
    <source>
        <dbReference type="Proteomes" id="UP000076512"/>
    </source>
</evidence>
<dbReference type="EMBL" id="LWGR01000003">
    <property type="protein sequence ID" value="KZM75765.1"/>
    <property type="molecule type" value="Genomic_DNA"/>
</dbReference>
<gene>
    <name evidence="1" type="ORF">AWN90_20735</name>
</gene>
<accession>A0A161WR05</accession>
<comment type="caution">
    <text evidence="1">The sequence shown here is derived from an EMBL/GenBank/DDBJ whole genome shotgun (WGS) entry which is preliminary data.</text>
</comment>
<organism evidence="1 2">
    <name type="scientific">Nocardia terpenica</name>
    <dbReference type="NCBI Taxonomy" id="455432"/>
    <lineage>
        <taxon>Bacteria</taxon>
        <taxon>Bacillati</taxon>
        <taxon>Actinomycetota</taxon>
        <taxon>Actinomycetes</taxon>
        <taxon>Mycobacteriales</taxon>
        <taxon>Nocardiaceae</taxon>
        <taxon>Nocardia</taxon>
    </lineage>
</organism>
<keyword evidence="2" id="KW-1185">Reference proteome</keyword>
<dbReference type="Proteomes" id="UP000076512">
    <property type="component" value="Unassembled WGS sequence"/>
</dbReference>
<proteinExistence type="predicted"/>